<feature type="region of interest" description="Disordered" evidence="1">
    <location>
        <begin position="32"/>
        <end position="52"/>
    </location>
</feature>
<sequence length="82" mass="8819">MDSSASKSKEGVGPVVSGPKFKKRAVSAVRDWPSSYGPASEQSSRKGCDNSRDSLVDEARNAKFGVTTFTVKSATYFQIIKV</sequence>
<evidence type="ECO:0000313" key="3">
    <source>
        <dbReference type="Proteomes" id="UP000325315"/>
    </source>
</evidence>
<accession>A0A5B6WN46</accession>
<protein>
    <submittedName>
        <fullName evidence="2">Uncharacterized protein</fullName>
    </submittedName>
</protein>
<organism evidence="2 3">
    <name type="scientific">Gossypium australe</name>
    <dbReference type="NCBI Taxonomy" id="47621"/>
    <lineage>
        <taxon>Eukaryota</taxon>
        <taxon>Viridiplantae</taxon>
        <taxon>Streptophyta</taxon>
        <taxon>Embryophyta</taxon>
        <taxon>Tracheophyta</taxon>
        <taxon>Spermatophyta</taxon>
        <taxon>Magnoliopsida</taxon>
        <taxon>eudicotyledons</taxon>
        <taxon>Gunneridae</taxon>
        <taxon>Pentapetalae</taxon>
        <taxon>rosids</taxon>
        <taxon>malvids</taxon>
        <taxon>Malvales</taxon>
        <taxon>Malvaceae</taxon>
        <taxon>Malvoideae</taxon>
        <taxon>Gossypium</taxon>
    </lineage>
</organism>
<evidence type="ECO:0000256" key="1">
    <source>
        <dbReference type="SAM" id="MobiDB-lite"/>
    </source>
</evidence>
<name>A0A5B6WN46_9ROSI</name>
<keyword evidence="3" id="KW-1185">Reference proteome</keyword>
<comment type="caution">
    <text evidence="2">The sequence shown here is derived from an EMBL/GenBank/DDBJ whole genome shotgun (WGS) entry which is preliminary data.</text>
</comment>
<dbReference type="Proteomes" id="UP000325315">
    <property type="component" value="Unassembled WGS sequence"/>
</dbReference>
<proteinExistence type="predicted"/>
<reference evidence="3" key="1">
    <citation type="journal article" date="2019" name="Plant Biotechnol. J.">
        <title>Genome sequencing of the Australian wild diploid species Gossypium australe highlights disease resistance and delayed gland morphogenesis.</title>
        <authorList>
            <person name="Cai Y."/>
            <person name="Cai X."/>
            <person name="Wang Q."/>
            <person name="Wang P."/>
            <person name="Zhang Y."/>
            <person name="Cai C."/>
            <person name="Xu Y."/>
            <person name="Wang K."/>
            <person name="Zhou Z."/>
            <person name="Wang C."/>
            <person name="Geng S."/>
            <person name="Li B."/>
            <person name="Dong Q."/>
            <person name="Hou Y."/>
            <person name="Wang H."/>
            <person name="Ai P."/>
            <person name="Liu Z."/>
            <person name="Yi F."/>
            <person name="Sun M."/>
            <person name="An G."/>
            <person name="Cheng J."/>
            <person name="Zhang Y."/>
            <person name="Shi Q."/>
            <person name="Xie Y."/>
            <person name="Shi X."/>
            <person name="Chang Y."/>
            <person name="Huang F."/>
            <person name="Chen Y."/>
            <person name="Hong S."/>
            <person name="Mi L."/>
            <person name="Sun Q."/>
            <person name="Zhang L."/>
            <person name="Zhou B."/>
            <person name="Peng R."/>
            <person name="Zhang X."/>
            <person name="Liu F."/>
        </authorList>
    </citation>
    <scope>NUCLEOTIDE SEQUENCE [LARGE SCALE GENOMIC DNA]</scope>
    <source>
        <strain evidence="3">cv. PA1801</strain>
    </source>
</reference>
<evidence type="ECO:0000313" key="2">
    <source>
        <dbReference type="EMBL" id="KAA3483170.1"/>
    </source>
</evidence>
<gene>
    <name evidence="2" type="ORF">EPI10_005363</name>
</gene>
<feature type="compositionally biased region" description="Basic and acidic residues" evidence="1">
    <location>
        <begin position="43"/>
        <end position="52"/>
    </location>
</feature>
<dbReference type="EMBL" id="SMMG02000002">
    <property type="protein sequence ID" value="KAA3483170.1"/>
    <property type="molecule type" value="Genomic_DNA"/>
</dbReference>
<dbReference type="AlphaFoldDB" id="A0A5B6WN46"/>